<dbReference type="HOGENOM" id="CLU_1542457_0_0_1"/>
<keyword evidence="3" id="KW-1185">Reference proteome</keyword>
<name>A0A0D9YVU7_9ORYZ</name>
<protein>
    <submittedName>
        <fullName evidence="2">Uncharacterized protein</fullName>
    </submittedName>
</protein>
<dbReference type="Proteomes" id="UP000026961">
    <property type="component" value="Chromosome 2"/>
</dbReference>
<proteinExistence type="predicted"/>
<sequence length="174" mass="18293">MWVKGDANLANSGFRSPAKRANQGTQIAGYYRLDAAAASDAPHCGAQRSASQRRANAVAAGGPRHTRSHGWHVQRSPREEGAPRAVVAAVARAPPRRLRLGHAAAGVVAGTPYCTAGQYSFVRPRQLKEYGEKVLVEIYQSMLTHGVVPIPVPAGGQAVTAVVAATTIRLPKAA</sequence>
<evidence type="ECO:0000313" key="3">
    <source>
        <dbReference type="Proteomes" id="UP000026961"/>
    </source>
</evidence>
<dbReference type="Gramene" id="OGLUM02G26880.1">
    <property type="protein sequence ID" value="OGLUM02G26880.1"/>
    <property type="gene ID" value="OGLUM02G26880"/>
</dbReference>
<evidence type="ECO:0000256" key="1">
    <source>
        <dbReference type="SAM" id="MobiDB-lite"/>
    </source>
</evidence>
<dbReference type="EnsemblPlants" id="OGLUM02G26880.1">
    <property type="protein sequence ID" value="OGLUM02G26880.1"/>
    <property type="gene ID" value="OGLUM02G26880"/>
</dbReference>
<dbReference type="AlphaFoldDB" id="A0A0D9YVU7"/>
<accession>A0A0D9YVU7</accession>
<evidence type="ECO:0000313" key="2">
    <source>
        <dbReference type="EnsemblPlants" id="OGLUM02G26880.1"/>
    </source>
</evidence>
<feature type="region of interest" description="Disordered" evidence="1">
    <location>
        <begin position="59"/>
        <end position="83"/>
    </location>
</feature>
<reference evidence="2" key="1">
    <citation type="submission" date="2015-04" db="UniProtKB">
        <authorList>
            <consortium name="EnsemblPlants"/>
        </authorList>
    </citation>
    <scope>IDENTIFICATION</scope>
</reference>
<organism evidence="2">
    <name type="scientific">Oryza glumipatula</name>
    <dbReference type="NCBI Taxonomy" id="40148"/>
    <lineage>
        <taxon>Eukaryota</taxon>
        <taxon>Viridiplantae</taxon>
        <taxon>Streptophyta</taxon>
        <taxon>Embryophyta</taxon>
        <taxon>Tracheophyta</taxon>
        <taxon>Spermatophyta</taxon>
        <taxon>Magnoliopsida</taxon>
        <taxon>Liliopsida</taxon>
        <taxon>Poales</taxon>
        <taxon>Poaceae</taxon>
        <taxon>BOP clade</taxon>
        <taxon>Oryzoideae</taxon>
        <taxon>Oryzeae</taxon>
        <taxon>Oryzinae</taxon>
        <taxon>Oryza</taxon>
    </lineage>
</organism>
<reference evidence="2" key="2">
    <citation type="submission" date="2018-05" db="EMBL/GenBank/DDBJ databases">
        <title>OgluRS3 (Oryza glumaepatula Reference Sequence Version 3).</title>
        <authorList>
            <person name="Zhang J."/>
            <person name="Kudrna D."/>
            <person name="Lee S."/>
            <person name="Talag J."/>
            <person name="Welchert J."/>
            <person name="Wing R.A."/>
        </authorList>
    </citation>
    <scope>NUCLEOTIDE SEQUENCE [LARGE SCALE GENOMIC DNA]</scope>
</reference>